<dbReference type="AlphaFoldDB" id="A0A7J9K7M2"/>
<proteinExistence type="predicted"/>
<sequence>MKLFLIPEHISIQIVRMISLVSMGILLLLIVIPQFIRASLWGHLKLTKSVMMDLQGQFLKHPHQERKRSWLNYSKRALGMTTILPSQIPQATRTLPMKR</sequence>
<keyword evidence="1" id="KW-0472">Membrane</keyword>
<evidence type="ECO:0000313" key="2">
    <source>
        <dbReference type="EMBL" id="MBA0842269.1"/>
    </source>
</evidence>
<evidence type="ECO:0000256" key="1">
    <source>
        <dbReference type="SAM" id="Phobius"/>
    </source>
</evidence>
<protein>
    <submittedName>
        <fullName evidence="2">Uncharacterized protein</fullName>
    </submittedName>
</protein>
<keyword evidence="3" id="KW-1185">Reference proteome</keyword>
<accession>A0A7J9K7M2</accession>
<name>A0A7J9K7M2_9ROSI</name>
<evidence type="ECO:0000313" key="3">
    <source>
        <dbReference type="Proteomes" id="UP000593575"/>
    </source>
</evidence>
<gene>
    <name evidence="2" type="ORF">Goarm_002105</name>
</gene>
<comment type="caution">
    <text evidence="2">The sequence shown here is derived from an EMBL/GenBank/DDBJ whole genome shotgun (WGS) entry which is preliminary data.</text>
</comment>
<dbReference type="EMBL" id="JABFAE010000012">
    <property type="protein sequence ID" value="MBA0842269.1"/>
    <property type="molecule type" value="Genomic_DNA"/>
</dbReference>
<dbReference type="Proteomes" id="UP000593575">
    <property type="component" value="Unassembled WGS sequence"/>
</dbReference>
<keyword evidence="1" id="KW-1133">Transmembrane helix</keyword>
<reference evidence="2 3" key="1">
    <citation type="journal article" date="2019" name="Genome Biol. Evol.">
        <title>Insights into the evolution of the New World diploid cottons (Gossypium, subgenus Houzingenia) based on genome sequencing.</title>
        <authorList>
            <person name="Grover C.E."/>
            <person name="Arick M.A. 2nd"/>
            <person name="Thrash A."/>
            <person name="Conover J.L."/>
            <person name="Sanders W.S."/>
            <person name="Peterson D.G."/>
            <person name="Frelichowski J.E."/>
            <person name="Scheffler J.A."/>
            <person name="Scheffler B.E."/>
            <person name="Wendel J.F."/>
        </authorList>
    </citation>
    <scope>NUCLEOTIDE SEQUENCE [LARGE SCALE GENOMIC DNA]</scope>
    <source>
        <strain evidence="2">6</strain>
        <tissue evidence="2">Leaf</tissue>
    </source>
</reference>
<feature type="transmembrane region" description="Helical" evidence="1">
    <location>
        <begin position="12"/>
        <end position="36"/>
    </location>
</feature>
<keyword evidence="1" id="KW-0812">Transmembrane</keyword>
<organism evidence="2 3">
    <name type="scientific">Gossypium armourianum</name>
    <dbReference type="NCBI Taxonomy" id="34283"/>
    <lineage>
        <taxon>Eukaryota</taxon>
        <taxon>Viridiplantae</taxon>
        <taxon>Streptophyta</taxon>
        <taxon>Embryophyta</taxon>
        <taxon>Tracheophyta</taxon>
        <taxon>Spermatophyta</taxon>
        <taxon>Magnoliopsida</taxon>
        <taxon>eudicotyledons</taxon>
        <taxon>Gunneridae</taxon>
        <taxon>Pentapetalae</taxon>
        <taxon>rosids</taxon>
        <taxon>malvids</taxon>
        <taxon>Malvales</taxon>
        <taxon>Malvaceae</taxon>
        <taxon>Malvoideae</taxon>
        <taxon>Gossypium</taxon>
    </lineage>
</organism>